<evidence type="ECO:0000313" key="3">
    <source>
        <dbReference type="WBParaSite" id="scaffold28966_cov241.g20711"/>
    </source>
</evidence>
<proteinExistence type="predicted"/>
<accession>A0A915M3S7</accession>
<feature type="compositionally biased region" description="Acidic residues" evidence="1">
    <location>
        <begin position="142"/>
        <end position="152"/>
    </location>
</feature>
<dbReference type="Proteomes" id="UP000887561">
    <property type="component" value="Unplaced"/>
</dbReference>
<reference evidence="3" key="1">
    <citation type="submission" date="2022-11" db="UniProtKB">
        <authorList>
            <consortium name="WormBaseParasite"/>
        </authorList>
    </citation>
    <scope>IDENTIFICATION</scope>
</reference>
<evidence type="ECO:0000256" key="1">
    <source>
        <dbReference type="SAM" id="MobiDB-lite"/>
    </source>
</evidence>
<organism evidence="2 3">
    <name type="scientific">Meloidogyne javanica</name>
    <name type="common">Root-knot nematode worm</name>
    <dbReference type="NCBI Taxonomy" id="6303"/>
    <lineage>
        <taxon>Eukaryota</taxon>
        <taxon>Metazoa</taxon>
        <taxon>Ecdysozoa</taxon>
        <taxon>Nematoda</taxon>
        <taxon>Chromadorea</taxon>
        <taxon>Rhabditida</taxon>
        <taxon>Tylenchina</taxon>
        <taxon>Tylenchomorpha</taxon>
        <taxon>Tylenchoidea</taxon>
        <taxon>Meloidogynidae</taxon>
        <taxon>Meloidogyninae</taxon>
        <taxon>Meloidogyne</taxon>
        <taxon>Meloidogyne incognita group</taxon>
    </lineage>
</organism>
<keyword evidence="2" id="KW-1185">Reference proteome</keyword>
<protein>
    <submittedName>
        <fullName evidence="3">EF-hand domain-containing protein</fullName>
    </submittedName>
</protein>
<dbReference type="AlphaFoldDB" id="A0A915M3S7"/>
<sequence length="152" mass="18537">MGHDLDDKEIKAIYLQVDTNKDGKINFIDEKEINRQKEILEEMRELIKDDENIKEFDERLEDKYELLQIKEKLINVCKEIVEENLKKKCELFIEYELQNWHSFCSIDTEHLRFERFEEMDVVRNEEKYYDAEGDRPSFNFGENEDFGEEHDD</sequence>
<name>A0A915M3S7_MELJA</name>
<feature type="region of interest" description="Disordered" evidence="1">
    <location>
        <begin position="131"/>
        <end position="152"/>
    </location>
</feature>
<dbReference type="WBParaSite" id="scaffold28966_cov241.g20711">
    <property type="protein sequence ID" value="scaffold28966_cov241.g20711"/>
    <property type="gene ID" value="scaffold28966_cov241.g20711"/>
</dbReference>
<evidence type="ECO:0000313" key="2">
    <source>
        <dbReference type="Proteomes" id="UP000887561"/>
    </source>
</evidence>